<dbReference type="EMBL" id="SELW01000569">
    <property type="protein sequence ID" value="TID20433.1"/>
    <property type="molecule type" value="Genomic_DNA"/>
</dbReference>
<evidence type="ECO:0000313" key="1">
    <source>
        <dbReference type="EMBL" id="TID20433.1"/>
    </source>
</evidence>
<keyword evidence="2" id="KW-1185">Reference proteome</keyword>
<organism evidence="1 2">
    <name type="scientific">Pichia inconspicua</name>
    <dbReference type="NCBI Taxonomy" id="52247"/>
    <lineage>
        <taxon>Eukaryota</taxon>
        <taxon>Fungi</taxon>
        <taxon>Dikarya</taxon>
        <taxon>Ascomycota</taxon>
        <taxon>Saccharomycotina</taxon>
        <taxon>Pichiomycetes</taxon>
        <taxon>Pichiales</taxon>
        <taxon>Pichiaceae</taxon>
        <taxon>Pichia</taxon>
    </lineage>
</organism>
<reference evidence="1 2" key="1">
    <citation type="journal article" date="2019" name="Front. Genet.">
        <title>Whole-Genome Sequencing of the Opportunistic Yeast Pathogen Candida inconspicua Uncovers Its Hybrid Origin.</title>
        <authorList>
            <person name="Mixao V."/>
            <person name="Hansen A.P."/>
            <person name="Saus E."/>
            <person name="Boekhout T."/>
            <person name="Lass-Florl C."/>
            <person name="Gabaldon T."/>
        </authorList>
    </citation>
    <scope>NUCLEOTIDE SEQUENCE [LARGE SCALE GENOMIC DNA]</scope>
    <source>
        <strain evidence="1 2">CBS 180</strain>
    </source>
</reference>
<protein>
    <submittedName>
        <fullName evidence="1">Uncharacterized protein</fullName>
    </submittedName>
</protein>
<gene>
    <name evidence="1" type="ORF">CANINC_003550</name>
</gene>
<name>A0A4T0WZS7_9ASCO</name>
<proteinExistence type="predicted"/>
<evidence type="ECO:0000313" key="2">
    <source>
        <dbReference type="Proteomes" id="UP000307173"/>
    </source>
</evidence>
<comment type="caution">
    <text evidence="1">The sequence shown here is derived from an EMBL/GenBank/DDBJ whole genome shotgun (WGS) entry which is preliminary data.</text>
</comment>
<dbReference type="Gene3D" id="3.30.1050.10">
    <property type="entry name" value="SCP2 sterol-binding domain"/>
    <property type="match status" value="1"/>
</dbReference>
<accession>A0A4T0WZS7</accession>
<dbReference type="InterPro" id="IPR036527">
    <property type="entry name" value="SCP2_sterol-bd_dom_sf"/>
</dbReference>
<sequence>MTEFKSRKELEVVAAQLASSPELQRETAKKIDGVVVITVVKKKGGDEKEKDVWVLDAREGKASLKRGGGEVEEKAEVKPVVSVTSDDASYHDIPINDKIVFRVLSYSEPPSVSDVELNWVKHQSSNPKKKFIRYWCRACSCPNCQVAKKKFDANKKDGKKVKAGAVHAMEVDGCEYVECYDDYLHDFNNNETMKVDVNMLGLYEPTNIDAGDELSLEEVAAIESLANPNRGPRV</sequence>
<dbReference type="Proteomes" id="UP000307173">
    <property type="component" value="Unassembled WGS sequence"/>
</dbReference>
<dbReference type="AlphaFoldDB" id="A0A4T0WZS7"/>